<organism evidence="1 2">
    <name type="scientific">Bacillus salipaludis</name>
    <dbReference type="NCBI Taxonomy" id="2547811"/>
    <lineage>
        <taxon>Bacteria</taxon>
        <taxon>Bacillati</taxon>
        <taxon>Bacillota</taxon>
        <taxon>Bacilli</taxon>
        <taxon>Bacillales</taxon>
        <taxon>Bacillaceae</taxon>
        <taxon>Bacillus</taxon>
    </lineage>
</organism>
<evidence type="ECO:0000313" key="2">
    <source>
        <dbReference type="Proteomes" id="UP000295132"/>
    </source>
</evidence>
<dbReference type="InterPro" id="IPR037208">
    <property type="entry name" value="Spo0E-like_sf"/>
</dbReference>
<dbReference type="AlphaFoldDB" id="A0A4R5VXF8"/>
<dbReference type="GO" id="GO:0043937">
    <property type="term" value="P:regulation of sporulation"/>
    <property type="evidence" value="ECO:0007669"/>
    <property type="project" value="InterPro"/>
</dbReference>
<comment type="caution">
    <text evidence="1">The sequence shown here is derived from an EMBL/GenBank/DDBJ whole genome shotgun (WGS) entry which is preliminary data.</text>
</comment>
<evidence type="ECO:0000313" key="1">
    <source>
        <dbReference type="EMBL" id="TDK64075.1"/>
    </source>
</evidence>
<dbReference type="EMBL" id="SMYO01000002">
    <property type="protein sequence ID" value="TDK64075.1"/>
    <property type="molecule type" value="Genomic_DNA"/>
</dbReference>
<sequence length="57" mass="6841">MFLSKSLKLRREIESYRIQLYKQSKNQKLNDPVLVDMSEKLDQKTAELQKMIHIMMA</sequence>
<dbReference type="RefSeq" id="WP_133333015.1">
    <property type="nucleotide sequence ID" value="NZ_SMYO01000002.1"/>
</dbReference>
<name>A0A4R5VXF8_9BACI</name>
<reference evidence="1 2" key="1">
    <citation type="submission" date="2019-03" db="EMBL/GenBank/DDBJ databases">
        <title>Bacillus niacini sp. nov. a Nicotinate-Metabolizing Mesophile Isolated from Soil.</title>
        <authorList>
            <person name="Zhang G."/>
        </authorList>
    </citation>
    <scope>NUCLEOTIDE SEQUENCE [LARGE SCALE GENOMIC DNA]</scope>
    <source>
        <strain evidence="1 2">WN066</strain>
    </source>
</reference>
<protein>
    <submittedName>
        <fullName evidence="1">Spo0E family sporulation regulatory protein-aspartic acid phosphatase</fullName>
    </submittedName>
</protein>
<dbReference type="SUPFAM" id="SSF140500">
    <property type="entry name" value="BAS1536-like"/>
    <property type="match status" value="1"/>
</dbReference>
<dbReference type="InterPro" id="IPR018540">
    <property type="entry name" value="Spo0E-like"/>
</dbReference>
<dbReference type="Pfam" id="PF09388">
    <property type="entry name" value="SpoOE-like"/>
    <property type="match status" value="1"/>
</dbReference>
<dbReference type="Proteomes" id="UP000295132">
    <property type="component" value="Unassembled WGS sequence"/>
</dbReference>
<proteinExistence type="predicted"/>
<gene>
    <name evidence="1" type="ORF">E2K98_04190</name>
</gene>
<accession>A0A4R5VXF8</accession>